<evidence type="ECO:0000313" key="3">
    <source>
        <dbReference type="EMBL" id="GGB05611.1"/>
    </source>
</evidence>
<dbReference type="Gene3D" id="1.20.1600.10">
    <property type="entry name" value="Outer membrane efflux proteins (OEP)"/>
    <property type="match status" value="1"/>
</dbReference>
<dbReference type="GO" id="GO:0015562">
    <property type="term" value="F:efflux transmembrane transporter activity"/>
    <property type="evidence" value="ECO:0007669"/>
    <property type="project" value="InterPro"/>
</dbReference>
<keyword evidence="2" id="KW-0732">Signal</keyword>
<dbReference type="InterPro" id="IPR003423">
    <property type="entry name" value="OMP_efflux"/>
</dbReference>
<proteinExistence type="inferred from homology"/>
<comment type="caution">
    <text evidence="3">The sequence shown here is derived from an EMBL/GenBank/DDBJ whole genome shotgun (WGS) entry which is preliminary data.</text>
</comment>
<keyword evidence="2" id="KW-0812">Transmembrane</keyword>
<protein>
    <submittedName>
        <fullName evidence="3">RND transporter</fullName>
    </submittedName>
</protein>
<dbReference type="PANTHER" id="PTHR30203:SF33">
    <property type="entry name" value="BLR4455 PROTEIN"/>
    <property type="match status" value="1"/>
</dbReference>
<dbReference type="InterPro" id="IPR010131">
    <property type="entry name" value="MdtP/NodT-like"/>
</dbReference>
<dbReference type="PROSITE" id="PS51257">
    <property type="entry name" value="PROKAR_LIPOPROTEIN"/>
    <property type="match status" value="1"/>
</dbReference>
<keyword evidence="2" id="KW-0564">Palmitate</keyword>
<dbReference type="Pfam" id="PF02321">
    <property type="entry name" value="OEP"/>
    <property type="match status" value="2"/>
</dbReference>
<keyword evidence="4" id="KW-1185">Reference proteome</keyword>
<sequence>MTSSFIRSKSFALALLLGLGACKVSKDVATPTADTPGQFRNVATADTTSVANLPWKSFITDPTLQVLIDSAIARNYDMQVALKSIQSAQLVLGQSKLGYWPDLNFNATYSRNRPADNSLNGQFVPTFVGHKYLEDYNVNVALSWELPIWGKIQNQQSRALAQYLQTEEARKALQTNIVEGVADGYYNLLMLDAQLRIAKANLALNDSTLTIIRLQYNAGDVTALGVQQAVAQEQAAAELVPQLEQGILLQENALSILTGTLPGAITRGTTLEQMTIRDSLSAGVPAQLVSRRPDVRSSELALTVANANVGIQKASLYPSLTITAQGGLNSFKSSNWFNIPGSLFGIVGGGLTQPIFQRKQLKTNYELAKVDREKTVILFRQSVLTAVGEVSDALAKIEKLKEQQVIAAQRVDTLQQAIVNANSLFRNGLANYLEVITAQSNVLQSELELASIKKGQLSAEVELYRSLGGGWN</sequence>
<dbReference type="EMBL" id="BMJC01000003">
    <property type="protein sequence ID" value="GGB05611.1"/>
    <property type="molecule type" value="Genomic_DNA"/>
</dbReference>
<dbReference type="PANTHER" id="PTHR30203">
    <property type="entry name" value="OUTER MEMBRANE CATION EFFLUX PROTEIN"/>
    <property type="match status" value="1"/>
</dbReference>
<evidence type="ECO:0000256" key="1">
    <source>
        <dbReference type="ARBA" id="ARBA00007613"/>
    </source>
</evidence>
<dbReference type="RefSeq" id="WP_188933272.1">
    <property type="nucleotide sequence ID" value="NZ_BMJC01000003.1"/>
</dbReference>
<comment type="subcellular location">
    <subcellularLocation>
        <location evidence="2">Cell membrane</location>
        <topology evidence="2">Lipid-anchor</topology>
    </subcellularLocation>
</comment>
<organism evidence="3 4">
    <name type="scientific">Puia dinghuensis</name>
    <dbReference type="NCBI Taxonomy" id="1792502"/>
    <lineage>
        <taxon>Bacteria</taxon>
        <taxon>Pseudomonadati</taxon>
        <taxon>Bacteroidota</taxon>
        <taxon>Chitinophagia</taxon>
        <taxon>Chitinophagales</taxon>
        <taxon>Chitinophagaceae</taxon>
        <taxon>Puia</taxon>
    </lineage>
</organism>
<dbReference type="GO" id="GO:0005886">
    <property type="term" value="C:plasma membrane"/>
    <property type="evidence" value="ECO:0007669"/>
    <property type="project" value="UniProtKB-SubCell"/>
</dbReference>
<feature type="signal peptide" evidence="2">
    <location>
        <begin position="1"/>
        <end position="26"/>
    </location>
</feature>
<dbReference type="Gene3D" id="2.20.200.10">
    <property type="entry name" value="Outer membrane efflux proteins (OEP)"/>
    <property type="match status" value="1"/>
</dbReference>
<dbReference type="AlphaFoldDB" id="A0A8J2XTR4"/>
<reference evidence="3" key="2">
    <citation type="submission" date="2020-09" db="EMBL/GenBank/DDBJ databases">
        <authorList>
            <person name="Sun Q."/>
            <person name="Zhou Y."/>
        </authorList>
    </citation>
    <scope>NUCLEOTIDE SEQUENCE</scope>
    <source>
        <strain evidence="3">CGMCC 1.15448</strain>
    </source>
</reference>
<accession>A0A8J2XTR4</accession>
<evidence type="ECO:0000256" key="2">
    <source>
        <dbReference type="RuleBase" id="RU362097"/>
    </source>
</evidence>
<dbReference type="Proteomes" id="UP000607559">
    <property type="component" value="Unassembled WGS sequence"/>
</dbReference>
<keyword evidence="2" id="KW-0449">Lipoprotein</keyword>
<reference evidence="3" key="1">
    <citation type="journal article" date="2014" name="Int. J. Syst. Evol. Microbiol.">
        <title>Complete genome sequence of Corynebacterium casei LMG S-19264T (=DSM 44701T), isolated from a smear-ripened cheese.</title>
        <authorList>
            <consortium name="US DOE Joint Genome Institute (JGI-PGF)"/>
            <person name="Walter F."/>
            <person name="Albersmeier A."/>
            <person name="Kalinowski J."/>
            <person name="Ruckert C."/>
        </authorList>
    </citation>
    <scope>NUCLEOTIDE SEQUENCE</scope>
    <source>
        <strain evidence="3">CGMCC 1.15448</strain>
    </source>
</reference>
<dbReference type="NCBIfam" id="TIGR01845">
    <property type="entry name" value="outer_NodT"/>
    <property type="match status" value="1"/>
</dbReference>
<comment type="similarity">
    <text evidence="1 2">Belongs to the outer membrane factor (OMF) (TC 1.B.17) family.</text>
</comment>
<dbReference type="SUPFAM" id="SSF56954">
    <property type="entry name" value="Outer membrane efflux proteins (OEP)"/>
    <property type="match status" value="1"/>
</dbReference>
<keyword evidence="2" id="KW-0472">Membrane</keyword>
<evidence type="ECO:0000313" key="4">
    <source>
        <dbReference type="Proteomes" id="UP000607559"/>
    </source>
</evidence>
<feature type="chain" id="PRO_5035338430" evidence="2">
    <location>
        <begin position="27"/>
        <end position="472"/>
    </location>
</feature>
<name>A0A8J2XTR4_9BACT</name>
<gene>
    <name evidence="3" type="ORF">GCM10011511_31230</name>
</gene>
<keyword evidence="2" id="KW-1134">Transmembrane beta strand</keyword>